<dbReference type="Proteomes" id="UP000664144">
    <property type="component" value="Unassembled WGS sequence"/>
</dbReference>
<feature type="transmembrane region" description="Helical" evidence="1">
    <location>
        <begin position="381"/>
        <end position="397"/>
    </location>
</feature>
<name>A0A939ESV6_9BACT</name>
<proteinExistence type="predicted"/>
<feature type="transmembrane region" description="Helical" evidence="1">
    <location>
        <begin position="215"/>
        <end position="235"/>
    </location>
</feature>
<feature type="transmembrane region" description="Helical" evidence="1">
    <location>
        <begin position="403"/>
        <end position="421"/>
    </location>
</feature>
<feature type="transmembrane region" description="Helical" evidence="1">
    <location>
        <begin position="346"/>
        <end position="369"/>
    </location>
</feature>
<sequence length="466" mass="53748">MLQSSSPRLAGHSLRAYWPMTLLILVVYLVYLPFSGYAKMYYDALDYWFISIYFHHKGSISLLNYHNSLRGYLLPLLLFPFRIIQFYTDVPPIVFGRILGAASAALGFGWLGPALWQVVRGCSEPLAWPRRLAFAALGFALWRDYFNFTLSDFPALWALGLGVLLLHRFRGLGWTVVAGMCMAAAYNIRPSYLIAAPFFLGVQLLTSYSNARQRLMGAAALALGVALVLAPQWAINRRQFGQNTPMVLSYIKVLKTNNLYREKMKWGLLHQKLETTLDRSYSDPMMIFRDVAGEQLIRDEHITWFDSYADYFRLVLRHPFLFSKMYAQRLFNGLDVQYPTPYIRQIYVSTLGLAWLNYTVWFGALLVMGRARFRRWPLRQWLVLAVLLVPCLPMLPMSMECRFLLPLHLLLYATLCFGWPTQWRPRNISRRQLLIVATAYLVFVALCFYASAAAQATLEFGPRALW</sequence>
<feature type="transmembrane region" description="Helical" evidence="1">
    <location>
        <begin position="433"/>
        <end position="456"/>
    </location>
</feature>
<dbReference type="EMBL" id="JAFLQZ010000001">
    <property type="protein sequence ID" value="MBO0356701.1"/>
    <property type="molecule type" value="Genomic_DNA"/>
</dbReference>
<dbReference type="RefSeq" id="WP_206980215.1">
    <property type="nucleotide sequence ID" value="NZ_JAFLQZ010000001.1"/>
</dbReference>
<comment type="caution">
    <text evidence="2">The sequence shown here is derived from an EMBL/GenBank/DDBJ whole genome shotgun (WGS) entry which is preliminary data.</text>
</comment>
<accession>A0A939ESV6</accession>
<protein>
    <submittedName>
        <fullName evidence="2">Uncharacterized protein</fullName>
    </submittedName>
</protein>
<keyword evidence="3" id="KW-1185">Reference proteome</keyword>
<evidence type="ECO:0000313" key="3">
    <source>
        <dbReference type="Proteomes" id="UP000664144"/>
    </source>
</evidence>
<keyword evidence="1" id="KW-1133">Transmembrane helix</keyword>
<evidence type="ECO:0000313" key="2">
    <source>
        <dbReference type="EMBL" id="MBO0356701.1"/>
    </source>
</evidence>
<evidence type="ECO:0000256" key="1">
    <source>
        <dbReference type="SAM" id="Phobius"/>
    </source>
</evidence>
<gene>
    <name evidence="2" type="ORF">J0X19_01970</name>
</gene>
<keyword evidence="1" id="KW-0812">Transmembrane</keyword>
<feature type="transmembrane region" description="Helical" evidence="1">
    <location>
        <begin position="153"/>
        <end position="170"/>
    </location>
</feature>
<organism evidence="2 3">
    <name type="scientific">Hymenobacter telluris</name>
    <dbReference type="NCBI Taxonomy" id="2816474"/>
    <lineage>
        <taxon>Bacteria</taxon>
        <taxon>Pseudomonadati</taxon>
        <taxon>Bacteroidota</taxon>
        <taxon>Cytophagia</taxon>
        <taxon>Cytophagales</taxon>
        <taxon>Hymenobacteraceae</taxon>
        <taxon>Hymenobacter</taxon>
    </lineage>
</organism>
<reference evidence="2" key="1">
    <citation type="submission" date="2021-03" db="EMBL/GenBank/DDBJ databases">
        <authorList>
            <person name="Kim M.K."/>
        </authorList>
    </citation>
    <scope>NUCLEOTIDE SEQUENCE</scope>
    <source>
        <strain evidence="2">BT186</strain>
    </source>
</reference>
<feature type="transmembrane region" description="Helical" evidence="1">
    <location>
        <begin position="16"/>
        <end position="34"/>
    </location>
</feature>
<dbReference type="AlphaFoldDB" id="A0A939ESV6"/>
<feature type="transmembrane region" description="Helical" evidence="1">
    <location>
        <begin position="94"/>
        <end position="116"/>
    </location>
</feature>
<keyword evidence="1" id="KW-0472">Membrane</keyword>